<evidence type="ECO:0000313" key="1">
    <source>
        <dbReference type="EMBL" id="CAF5105262.1"/>
    </source>
</evidence>
<proteinExistence type="predicted"/>
<dbReference type="Proteomes" id="UP000663848">
    <property type="component" value="Unassembled WGS sequence"/>
</dbReference>
<organism evidence="1 2">
    <name type="scientific">Rotaria socialis</name>
    <dbReference type="NCBI Taxonomy" id="392032"/>
    <lineage>
        <taxon>Eukaryota</taxon>
        <taxon>Metazoa</taxon>
        <taxon>Spiralia</taxon>
        <taxon>Gnathifera</taxon>
        <taxon>Rotifera</taxon>
        <taxon>Eurotatoria</taxon>
        <taxon>Bdelloidea</taxon>
        <taxon>Philodinida</taxon>
        <taxon>Philodinidae</taxon>
        <taxon>Rotaria</taxon>
    </lineage>
</organism>
<dbReference type="EMBL" id="CAJOBR010072956">
    <property type="protein sequence ID" value="CAF5105262.1"/>
    <property type="molecule type" value="Genomic_DNA"/>
</dbReference>
<dbReference type="AlphaFoldDB" id="A0A822EU26"/>
<name>A0A822EU26_9BILA</name>
<comment type="caution">
    <text evidence="1">The sequence shown here is derived from an EMBL/GenBank/DDBJ whole genome shotgun (WGS) entry which is preliminary data.</text>
</comment>
<sequence>DQHYVDSLPLISHKTISLDDHESILQQMTDGNIAERDAILQALNEDQYNHIT</sequence>
<evidence type="ECO:0000313" key="2">
    <source>
        <dbReference type="Proteomes" id="UP000663848"/>
    </source>
</evidence>
<gene>
    <name evidence="1" type="ORF">QYT958_LOCUS45060</name>
</gene>
<feature type="non-terminal residue" evidence="1">
    <location>
        <position position="1"/>
    </location>
</feature>
<feature type="non-terminal residue" evidence="1">
    <location>
        <position position="52"/>
    </location>
</feature>
<reference evidence="1" key="1">
    <citation type="submission" date="2021-02" db="EMBL/GenBank/DDBJ databases">
        <authorList>
            <person name="Nowell W R."/>
        </authorList>
    </citation>
    <scope>NUCLEOTIDE SEQUENCE</scope>
</reference>
<accession>A0A822EU26</accession>
<protein>
    <submittedName>
        <fullName evidence="1">Uncharacterized protein</fullName>
    </submittedName>
</protein>